<dbReference type="CDD" id="cd08771">
    <property type="entry name" value="DLP_1"/>
    <property type="match status" value="1"/>
</dbReference>
<dbReference type="InterPro" id="IPR000375">
    <property type="entry name" value="Dynamin_stalk"/>
</dbReference>
<dbReference type="FunFam" id="3.40.50.300:FF:000045">
    <property type="entry name" value="dynamin-1 isoform X2"/>
    <property type="match status" value="1"/>
</dbReference>
<feature type="domain" description="Dynamin-type G" evidence="8">
    <location>
        <begin position="29"/>
        <end position="295"/>
    </location>
</feature>
<dbReference type="PANTHER" id="PTHR11566:SF212">
    <property type="entry name" value="DYNAMIN"/>
    <property type="match status" value="1"/>
</dbReference>
<dbReference type="InterPro" id="IPR022812">
    <property type="entry name" value="Dynamin"/>
</dbReference>
<dbReference type="Pfam" id="PF00350">
    <property type="entry name" value="Dynamin_N"/>
    <property type="match status" value="1"/>
</dbReference>
<evidence type="ECO:0000259" key="8">
    <source>
        <dbReference type="PROSITE" id="PS51718"/>
    </source>
</evidence>
<keyword evidence="3" id="KW-0493">Microtubule</keyword>
<evidence type="ECO:0000256" key="7">
    <source>
        <dbReference type="ARBA" id="ARBA00023175"/>
    </source>
</evidence>
<dbReference type="InterPro" id="IPR027417">
    <property type="entry name" value="P-loop_NTPase"/>
</dbReference>
<evidence type="ECO:0000313" key="9">
    <source>
        <dbReference type="EMBL" id="KAJ3630080.1"/>
    </source>
</evidence>
<organism evidence="9 10">
    <name type="scientific">Zophobas morio</name>
    <dbReference type="NCBI Taxonomy" id="2755281"/>
    <lineage>
        <taxon>Eukaryota</taxon>
        <taxon>Metazoa</taxon>
        <taxon>Ecdysozoa</taxon>
        <taxon>Arthropoda</taxon>
        <taxon>Hexapoda</taxon>
        <taxon>Insecta</taxon>
        <taxon>Pterygota</taxon>
        <taxon>Neoptera</taxon>
        <taxon>Endopterygota</taxon>
        <taxon>Coleoptera</taxon>
        <taxon>Polyphaga</taxon>
        <taxon>Cucujiformia</taxon>
        <taxon>Tenebrionidae</taxon>
        <taxon>Zophobas</taxon>
    </lineage>
</organism>
<dbReference type="Gene3D" id="3.40.50.300">
    <property type="entry name" value="P-loop containing nucleotide triphosphate hydrolases"/>
    <property type="match status" value="1"/>
</dbReference>
<gene>
    <name evidence="9" type="ORF">Zmor_027088</name>
</gene>
<accession>A0AA38HKK3</accession>
<evidence type="ECO:0000256" key="1">
    <source>
        <dbReference type="ARBA" id="ARBA00011980"/>
    </source>
</evidence>
<evidence type="ECO:0000256" key="2">
    <source>
        <dbReference type="ARBA" id="ARBA00022583"/>
    </source>
</evidence>
<dbReference type="EMBL" id="JALNTZ010000849">
    <property type="protein sequence ID" value="KAJ3630080.1"/>
    <property type="molecule type" value="Genomic_DNA"/>
</dbReference>
<dbReference type="GO" id="GO:0005525">
    <property type="term" value="F:GTP binding"/>
    <property type="evidence" value="ECO:0007669"/>
    <property type="project" value="UniProtKB-KW"/>
</dbReference>
<dbReference type="GO" id="GO:0005874">
    <property type="term" value="C:microtubule"/>
    <property type="evidence" value="ECO:0007669"/>
    <property type="project" value="UniProtKB-KW"/>
</dbReference>
<dbReference type="InterPro" id="IPR030381">
    <property type="entry name" value="G_DYNAMIN_dom"/>
</dbReference>
<proteinExistence type="predicted"/>
<keyword evidence="6" id="KW-0342">GTP-binding</keyword>
<dbReference type="Gene3D" id="1.20.120.1240">
    <property type="entry name" value="Dynamin, middle domain"/>
    <property type="match status" value="1"/>
</dbReference>
<dbReference type="GO" id="GO:0008017">
    <property type="term" value="F:microtubule binding"/>
    <property type="evidence" value="ECO:0007669"/>
    <property type="project" value="TreeGrafter"/>
</dbReference>
<keyword evidence="7" id="KW-0505">Motor protein</keyword>
<dbReference type="PANTHER" id="PTHR11566">
    <property type="entry name" value="DYNAMIN"/>
    <property type="match status" value="1"/>
</dbReference>
<dbReference type="GO" id="GO:0003924">
    <property type="term" value="F:GTPase activity"/>
    <property type="evidence" value="ECO:0007669"/>
    <property type="project" value="InterPro"/>
</dbReference>
<dbReference type="PROSITE" id="PS51718">
    <property type="entry name" value="G_DYNAMIN_2"/>
    <property type="match status" value="1"/>
</dbReference>
<dbReference type="Proteomes" id="UP001168821">
    <property type="component" value="Unassembled WGS sequence"/>
</dbReference>
<name>A0AA38HKK3_9CUCU</name>
<dbReference type="EC" id="3.6.5.5" evidence="1"/>
<dbReference type="GO" id="GO:0005737">
    <property type="term" value="C:cytoplasm"/>
    <property type="evidence" value="ECO:0007669"/>
    <property type="project" value="TreeGrafter"/>
</dbReference>
<evidence type="ECO:0000256" key="4">
    <source>
        <dbReference type="ARBA" id="ARBA00022741"/>
    </source>
</evidence>
<keyword evidence="5" id="KW-0378">Hydrolase</keyword>
<dbReference type="GO" id="GO:0031623">
    <property type="term" value="P:receptor internalization"/>
    <property type="evidence" value="ECO:0007669"/>
    <property type="project" value="TreeGrafter"/>
</dbReference>
<protein>
    <recommendedName>
        <fullName evidence="1">dynamin GTPase</fullName>
        <ecNumber evidence="1">3.6.5.5</ecNumber>
    </recommendedName>
</protein>
<dbReference type="InterPro" id="IPR045063">
    <property type="entry name" value="Dynamin_N"/>
</dbReference>
<keyword evidence="10" id="KW-1185">Reference proteome</keyword>
<dbReference type="Pfam" id="PF01031">
    <property type="entry name" value="Dynamin_M"/>
    <property type="match status" value="1"/>
</dbReference>
<dbReference type="GO" id="GO:0005886">
    <property type="term" value="C:plasma membrane"/>
    <property type="evidence" value="ECO:0007669"/>
    <property type="project" value="TreeGrafter"/>
</dbReference>
<dbReference type="SUPFAM" id="SSF52540">
    <property type="entry name" value="P-loop containing nucleoside triphosphate hydrolases"/>
    <property type="match status" value="1"/>
</dbReference>
<evidence type="ECO:0000313" key="10">
    <source>
        <dbReference type="Proteomes" id="UP001168821"/>
    </source>
</evidence>
<evidence type="ECO:0000256" key="5">
    <source>
        <dbReference type="ARBA" id="ARBA00022801"/>
    </source>
</evidence>
<keyword evidence="4" id="KW-0547">Nucleotide-binding</keyword>
<reference evidence="9" key="1">
    <citation type="journal article" date="2023" name="G3 (Bethesda)">
        <title>Whole genome assemblies of Zophobas morio and Tenebrio molitor.</title>
        <authorList>
            <person name="Kaur S."/>
            <person name="Stinson S.A."/>
            <person name="diCenzo G.C."/>
        </authorList>
    </citation>
    <scope>NUCLEOTIDE SEQUENCE</scope>
    <source>
        <strain evidence="9">QUZm001</strain>
    </source>
</reference>
<dbReference type="InterPro" id="IPR001401">
    <property type="entry name" value="Dynamin_GTPase"/>
</dbReference>
<dbReference type="SMART" id="SM00053">
    <property type="entry name" value="DYNc"/>
    <property type="match status" value="1"/>
</dbReference>
<evidence type="ECO:0000256" key="6">
    <source>
        <dbReference type="ARBA" id="ARBA00023134"/>
    </source>
</evidence>
<sequence length="498" mass="56099">MIGNRGMDDLIPVVNKLQDAFSTLGRLCPLDLPQIAVVGSQSSGKSSVLESFVGRDFLPRGGGIVTRRPLILQLLYSNQSEYGEFLHTNRKFMDFNEIRKEIEAEMDRGTEGEKGVSSVPINLKIYSSHVLNLTLVDLPGLTKVAVKGQPTAIEKLIRDMIMEYIVRPNCLILAISPANSDLANSDALQLAREVDPSGTRTIGVITKLDLMDEGTDALDALENRLIPLRRGYVGVVNRSQKAIEERKSIDEARKEEKQFFENHPVYRHLAEKMGTIQLQRVLNQQLERHICASVPHIKSQLAKEVALLEKQVREFDQHDLSNNEKPAARLMQILQRFSYEYWGEINGFTSSSVNLESLSGGARINRIFFESFPYEISKYEMDEKRVINELSTLVLNVRGALSGISTPDYAFFKICERQIERFRAPSLYCAEATMNVLVELALSTSEKLSTYPRLREALESCLKKAIKSGLSYLLHAIKCASNNDDRAPENHWTGQLLH</sequence>
<evidence type="ECO:0000256" key="3">
    <source>
        <dbReference type="ARBA" id="ARBA00022701"/>
    </source>
</evidence>
<comment type="caution">
    <text evidence="9">The sequence shown here is derived from an EMBL/GenBank/DDBJ whole genome shotgun (WGS) entry which is preliminary data.</text>
</comment>
<dbReference type="PRINTS" id="PR00195">
    <property type="entry name" value="DYNAMIN"/>
</dbReference>
<dbReference type="AlphaFoldDB" id="A0AA38HKK3"/>
<keyword evidence="2" id="KW-0254">Endocytosis</keyword>